<feature type="region of interest" description="Disordered" evidence="1">
    <location>
        <begin position="164"/>
        <end position="185"/>
    </location>
</feature>
<accession>A0AAJ6PB55</accession>
<keyword evidence="2" id="KW-0472">Membrane</keyword>
<dbReference type="AlphaFoldDB" id="A0AAJ6PB55"/>
<keyword evidence="4" id="KW-1185">Reference proteome</keyword>
<feature type="compositionally biased region" description="Low complexity" evidence="1">
    <location>
        <begin position="306"/>
        <end position="322"/>
    </location>
</feature>
<evidence type="ECO:0000256" key="1">
    <source>
        <dbReference type="SAM" id="MobiDB-lite"/>
    </source>
</evidence>
<feature type="transmembrane region" description="Helical" evidence="2">
    <location>
        <begin position="81"/>
        <end position="102"/>
    </location>
</feature>
<feature type="compositionally biased region" description="Polar residues" evidence="1">
    <location>
        <begin position="172"/>
        <end position="182"/>
    </location>
</feature>
<keyword evidence="2" id="KW-0812">Transmembrane</keyword>
<sequence>MTSYSIPSETSAKNLRTRSIDNSSLEVESNDWESQMARLVGLEQEPPTVVEPIEEDSASLEPLLSEPEAVQTKQPLSSNPFAKLILVGSATLAVILLAGGFLSQMMNIGNQKPAKNLVSPVAQSQPTNLSRQQTLEQEIETLKTKLALAEQAQAVTAAQQNLRAAKPVSQVEEVQQTPQQSRVRPRVIQPTTPPAVRTVYVPRIVRVERVVQRPAPQLSRPENTLATLPPAPIPPAPQPASQPSPPDPLDEWKRLAKLGSYGQVQVAANNQSNNDVVTSPPELNNNAASQTINQNTNPTPQPPQQQQPSVVSQNQSQNPKSVKVGTSAKAVLATAIFGETTRSRNNDKDENKNVFVVKLKEPLKAADGEVALPANTELLTQVNAISEQGLLQLNVVKIIVQDQKGNLTERSLPTNAIIIRGTQGKPLVANKFPNSSGSIASMDAGLFVLGGIGKAAELFNRPDTRVECGQNGVYNDNTDNNNNNNNNNIYTSCFQVTDNRRNIPAGVLEGGLNSLIPQISQRNQQAIAQMSQQTNVWFLAAGKNVEIYVNQTMQF</sequence>
<dbReference type="EMBL" id="CP124543">
    <property type="protein sequence ID" value="WGV27447.1"/>
    <property type="molecule type" value="Genomic_DNA"/>
</dbReference>
<evidence type="ECO:0000313" key="3">
    <source>
        <dbReference type="EMBL" id="WGV27447.1"/>
    </source>
</evidence>
<reference evidence="3 4" key="1">
    <citation type="journal article" date="2023" name="Limnol Oceanogr Lett">
        <title>Environmental adaptations by the intertidal Antarctic cyanobacterium Halotia branconii CENA392 as revealed using long-read genome sequencing.</title>
        <authorList>
            <person name="Dextro R.B."/>
            <person name="Delbaje E."/>
            <person name="Freitas P.N.N."/>
            <person name="Geraldes V."/>
            <person name="Pinto E."/>
            <person name="Long P.F."/>
            <person name="Fiore M.F."/>
        </authorList>
    </citation>
    <scope>NUCLEOTIDE SEQUENCE [LARGE SCALE GENOMIC DNA]</scope>
    <source>
        <strain evidence="3 4">CENA392</strain>
    </source>
</reference>
<dbReference type="KEGG" id="hbq:QI031_08165"/>
<feature type="compositionally biased region" description="Low complexity" evidence="1">
    <location>
        <begin position="289"/>
        <end position="298"/>
    </location>
</feature>
<feature type="compositionally biased region" description="Polar residues" evidence="1">
    <location>
        <begin position="1"/>
        <end position="14"/>
    </location>
</feature>
<dbReference type="Proteomes" id="UP001223520">
    <property type="component" value="Chromosome"/>
</dbReference>
<gene>
    <name evidence="3" type="ORF">QI031_08165</name>
</gene>
<dbReference type="RefSeq" id="WP_281484686.1">
    <property type="nucleotide sequence ID" value="NZ_CP124543.1"/>
</dbReference>
<feature type="region of interest" description="Disordered" evidence="1">
    <location>
        <begin position="1"/>
        <end position="31"/>
    </location>
</feature>
<proteinExistence type="predicted"/>
<name>A0AAJ6PB55_9CYAN</name>
<protein>
    <submittedName>
        <fullName evidence="3">TrbI/VirB10 family protein</fullName>
    </submittedName>
</protein>
<keyword evidence="2" id="KW-1133">Transmembrane helix</keyword>
<organism evidence="3 4">
    <name type="scientific">Halotia branconii CENA392</name>
    <dbReference type="NCBI Taxonomy" id="1539056"/>
    <lineage>
        <taxon>Bacteria</taxon>
        <taxon>Bacillati</taxon>
        <taxon>Cyanobacteriota</taxon>
        <taxon>Cyanophyceae</taxon>
        <taxon>Nostocales</taxon>
        <taxon>Nodulariaceae</taxon>
        <taxon>Halotia</taxon>
    </lineage>
</organism>
<evidence type="ECO:0000256" key="2">
    <source>
        <dbReference type="SAM" id="Phobius"/>
    </source>
</evidence>
<feature type="region of interest" description="Disordered" evidence="1">
    <location>
        <begin position="271"/>
        <end position="325"/>
    </location>
</feature>
<feature type="compositionally biased region" description="Pro residues" evidence="1">
    <location>
        <begin position="229"/>
        <end position="247"/>
    </location>
</feature>
<evidence type="ECO:0000313" key="4">
    <source>
        <dbReference type="Proteomes" id="UP001223520"/>
    </source>
</evidence>
<feature type="region of interest" description="Disordered" evidence="1">
    <location>
        <begin position="215"/>
        <end position="252"/>
    </location>
</feature>